<protein>
    <submittedName>
        <fullName evidence="5">Cellobiose phosphorylase</fullName>
    </submittedName>
</protein>
<feature type="domain" description="Glycosyl hydrolase 94 catalytic" evidence="4">
    <location>
        <begin position="623"/>
        <end position="741"/>
    </location>
</feature>
<dbReference type="InterPro" id="IPR008928">
    <property type="entry name" value="6-hairpin_glycosidase_sf"/>
</dbReference>
<dbReference type="Proteomes" id="UP000657177">
    <property type="component" value="Unassembled WGS sequence"/>
</dbReference>
<reference evidence="5" key="1">
    <citation type="submission" date="2020-06" db="EMBL/GenBank/DDBJ databases">
        <title>Novel chitinolytic bacterium.</title>
        <authorList>
            <person name="Ungkulpasvich U."/>
            <person name="Kosugi A."/>
            <person name="Uke A."/>
        </authorList>
    </citation>
    <scope>NUCLEOTIDE SEQUENCE</scope>
    <source>
        <strain evidence="5">UUS1-1</strain>
    </source>
</reference>
<dbReference type="InterPro" id="IPR010383">
    <property type="entry name" value="Glyco_hydrolase_94_b-supersand"/>
</dbReference>
<dbReference type="GO" id="GO:0016757">
    <property type="term" value="F:glycosyltransferase activity"/>
    <property type="evidence" value="ECO:0007669"/>
    <property type="project" value="UniProtKB-KW"/>
</dbReference>
<comment type="caution">
    <text evidence="5">The sequence shown here is derived from an EMBL/GenBank/DDBJ whole genome shotgun (WGS) entry which is preliminary data.</text>
</comment>
<organism evidence="5 6">
    <name type="scientific">Capillibacterium thermochitinicola</name>
    <dbReference type="NCBI Taxonomy" id="2699427"/>
    <lineage>
        <taxon>Bacteria</taxon>
        <taxon>Bacillati</taxon>
        <taxon>Bacillota</taxon>
        <taxon>Capillibacterium</taxon>
    </lineage>
</organism>
<dbReference type="EMBL" id="JAAKDE010000014">
    <property type="protein sequence ID" value="MBA2133393.1"/>
    <property type="molecule type" value="Genomic_DNA"/>
</dbReference>
<gene>
    <name evidence="5" type="ORF">G5B42_07535</name>
</gene>
<evidence type="ECO:0000259" key="3">
    <source>
        <dbReference type="Pfam" id="PF06165"/>
    </source>
</evidence>
<dbReference type="PANTHER" id="PTHR37469">
    <property type="entry name" value="CELLOBIONIC ACID PHOSPHORYLASE-RELATED"/>
    <property type="match status" value="1"/>
</dbReference>
<evidence type="ECO:0000259" key="4">
    <source>
        <dbReference type="Pfam" id="PF17167"/>
    </source>
</evidence>
<dbReference type="SUPFAM" id="SSF48208">
    <property type="entry name" value="Six-hairpin glycosidases"/>
    <property type="match status" value="1"/>
</dbReference>
<sequence>MTQQVQGWQFLEDGTFLLNRPEATKELYFPLANEAGMMAAITPRLHGDSKTGQHHFLLPPVSVEDLHNTKSARNFWFFLDGYGPWSVTGNTPRQILAQEQESVSLRAGFLWHQITRENQALGLKCEVTNLVPANEDRVELMKVKITNTGEREVTLTPTAAIPIYGRSADNLRDHRHVTSLLHRIMTTQYGVVVTPTLIFDERGHRANRVAYAVFGADGQGQPPVGFFPVLAEFIGEGGTLEWPQKVVENSDDFRGAGQQIAGYEAVGALRFASLRLKPKETKSYIIIMVIGPHDTDFEALVRKYGQESAFDQYWQANRRYWQEKLARLSFHTGEQNYDDWLKWVTIQPILRRIYGCSFLPHHDYGRGGRGWRDLWQDCLALLLIEAADVRHLLLNNFAGVRIDGSNATIIGTKPGEFIADRNNIPRIWSDHGVWPLLTTKLYLDLTGDLAFLLAEQTYFKDHLTHRAKAIDQQWTAADGNKQKDRHGRVYRGTILEHLLLQNMTAFFNVGDHNNHRLEGADWNDALDLAPEKGETVAFTSFYAGNLLELSRLLAALRDRLHLETVELATEMMILFDSLAGRVDYDSPSAKRALLNKYFDSCRHTVAGTKVAVKIDDLIADLNAKAEWMVQHLRKNEWVINKEGFAWFNGYYDNDGQRVEGDHPKGVRMTLTGQVFAIMSGVATDEQVQKIVQAADHYLLDKEIGGYRLNSDFRELKLNLGRAFGFAYGHKENGAVFNHMAIMYAYALYKRGFVREGRFVLNTLYRHCCDFAKSRIYPGIPEYFNAQGRGMYHYLTGSASWFLLTLVTETFGIKGDLGDLIIEPKLTKDDFGSGGRLAITTYFAGRKLTVAYENPEHLDYGAYRIGTIEFNGQERREITPGASVRIKRELLTQLPAAQELNLVVVLTANRDRIN</sequence>
<keyword evidence="6" id="KW-1185">Reference proteome</keyword>
<evidence type="ECO:0000256" key="1">
    <source>
        <dbReference type="ARBA" id="ARBA00022676"/>
    </source>
</evidence>
<dbReference type="InterPro" id="IPR037018">
    <property type="entry name" value="GH65_N"/>
</dbReference>
<feature type="domain" description="Glycosyl hydrolase 94 supersandwich" evidence="3">
    <location>
        <begin position="97"/>
        <end position="306"/>
    </location>
</feature>
<dbReference type="GO" id="GO:0030246">
    <property type="term" value="F:carbohydrate binding"/>
    <property type="evidence" value="ECO:0007669"/>
    <property type="project" value="InterPro"/>
</dbReference>
<dbReference type="InterPro" id="IPR052047">
    <property type="entry name" value="GH94_Enzymes"/>
</dbReference>
<keyword evidence="2" id="KW-0808">Transferase</keyword>
<keyword evidence="1" id="KW-0328">Glycosyltransferase</keyword>
<dbReference type="AlphaFoldDB" id="A0A8J6I176"/>
<dbReference type="Pfam" id="PF17167">
    <property type="entry name" value="Glyco_hydro_94"/>
    <property type="match status" value="1"/>
</dbReference>
<dbReference type="Pfam" id="PF06165">
    <property type="entry name" value="GH94_b-supersand"/>
    <property type="match status" value="1"/>
</dbReference>
<dbReference type="SUPFAM" id="SSF74650">
    <property type="entry name" value="Galactose mutarotase-like"/>
    <property type="match status" value="1"/>
</dbReference>
<dbReference type="PANTHER" id="PTHR37469:SF2">
    <property type="entry name" value="CELLOBIONIC ACID PHOSPHORYLASE"/>
    <property type="match status" value="1"/>
</dbReference>
<proteinExistence type="predicted"/>
<dbReference type="InterPro" id="IPR033432">
    <property type="entry name" value="GH94_catalytic"/>
</dbReference>
<accession>A0A8J6I176</accession>
<evidence type="ECO:0000313" key="6">
    <source>
        <dbReference type="Proteomes" id="UP000657177"/>
    </source>
</evidence>
<dbReference type="InterPro" id="IPR012341">
    <property type="entry name" value="6hp_glycosidase-like_sf"/>
</dbReference>
<name>A0A8J6I176_9FIRM</name>
<dbReference type="RefSeq" id="WP_181339860.1">
    <property type="nucleotide sequence ID" value="NZ_JAAKDE010000014.1"/>
</dbReference>
<dbReference type="GO" id="GO:0005975">
    <property type="term" value="P:carbohydrate metabolic process"/>
    <property type="evidence" value="ECO:0007669"/>
    <property type="project" value="InterPro"/>
</dbReference>
<dbReference type="CDD" id="cd11749">
    <property type="entry name" value="GH94N_LBP_like"/>
    <property type="match status" value="1"/>
</dbReference>
<dbReference type="Gene3D" id="2.70.98.40">
    <property type="entry name" value="Glycoside hydrolase, family 65, N-terminal domain"/>
    <property type="match status" value="1"/>
</dbReference>
<evidence type="ECO:0000313" key="5">
    <source>
        <dbReference type="EMBL" id="MBA2133393.1"/>
    </source>
</evidence>
<dbReference type="Gene3D" id="1.50.10.10">
    <property type="match status" value="1"/>
</dbReference>
<evidence type="ECO:0000256" key="2">
    <source>
        <dbReference type="ARBA" id="ARBA00022679"/>
    </source>
</evidence>
<dbReference type="InterPro" id="IPR011013">
    <property type="entry name" value="Gal_mutarotase_sf_dom"/>
</dbReference>